<dbReference type="GeneID" id="36572051"/>
<gene>
    <name evidence="1" type="ORF">M430DRAFT_188767</name>
</gene>
<dbReference type="AlphaFoldDB" id="A0A2T3AR44"/>
<evidence type="ECO:0000313" key="1">
    <source>
        <dbReference type="EMBL" id="PSS08738.1"/>
    </source>
</evidence>
<evidence type="ECO:0000313" key="2">
    <source>
        <dbReference type="Proteomes" id="UP000241818"/>
    </source>
</evidence>
<dbReference type="InParanoid" id="A0A2T3AR44"/>
<protein>
    <submittedName>
        <fullName evidence="1">Uncharacterized protein</fullName>
    </submittedName>
</protein>
<name>A0A2T3AR44_AMORE</name>
<dbReference type="EMBL" id="KZ679018">
    <property type="protein sequence ID" value="PSS08738.1"/>
    <property type="molecule type" value="Genomic_DNA"/>
</dbReference>
<proteinExistence type="predicted"/>
<accession>A0A2T3AR44</accession>
<dbReference type="Proteomes" id="UP000241818">
    <property type="component" value="Unassembled WGS sequence"/>
</dbReference>
<sequence>MIADSQIPPERLSREDILPWRWNVYLIRYAAQPCRTIHCHISGFKTVIFEIFHCLVSCNILLQSIRQAFRPDKLCTCNSSRSALQELLTRSETSHCKNAVAGYCRIFHRRHSQAFQQKFYLSPFPDCEVELDQVAHKFEIREEWTLITTLGAGLLPQRPYSYIKDKKMSNIHSRQDFNDGPVDDDGFIVDDGDSFWYTRVRCSSEPRLPVTDICVDRPYRQMVDLLRLILPLPSVPHPRILARKKED</sequence>
<organism evidence="1 2">
    <name type="scientific">Amorphotheca resinae ATCC 22711</name>
    <dbReference type="NCBI Taxonomy" id="857342"/>
    <lineage>
        <taxon>Eukaryota</taxon>
        <taxon>Fungi</taxon>
        <taxon>Dikarya</taxon>
        <taxon>Ascomycota</taxon>
        <taxon>Pezizomycotina</taxon>
        <taxon>Leotiomycetes</taxon>
        <taxon>Helotiales</taxon>
        <taxon>Amorphothecaceae</taxon>
        <taxon>Amorphotheca</taxon>
    </lineage>
</organism>
<dbReference type="RefSeq" id="XP_024717136.1">
    <property type="nucleotide sequence ID" value="XM_024863970.1"/>
</dbReference>
<reference evidence="1 2" key="1">
    <citation type="journal article" date="2018" name="New Phytol.">
        <title>Comparative genomics and transcriptomics depict ericoid mycorrhizal fungi as versatile saprotrophs and plant mutualists.</title>
        <authorList>
            <person name="Martino E."/>
            <person name="Morin E."/>
            <person name="Grelet G.A."/>
            <person name="Kuo A."/>
            <person name="Kohler A."/>
            <person name="Daghino S."/>
            <person name="Barry K.W."/>
            <person name="Cichocki N."/>
            <person name="Clum A."/>
            <person name="Dockter R.B."/>
            <person name="Hainaut M."/>
            <person name="Kuo R.C."/>
            <person name="LaButti K."/>
            <person name="Lindahl B.D."/>
            <person name="Lindquist E.A."/>
            <person name="Lipzen A."/>
            <person name="Khouja H.R."/>
            <person name="Magnuson J."/>
            <person name="Murat C."/>
            <person name="Ohm R.A."/>
            <person name="Singer S.W."/>
            <person name="Spatafora J.W."/>
            <person name="Wang M."/>
            <person name="Veneault-Fourrey C."/>
            <person name="Henrissat B."/>
            <person name="Grigoriev I.V."/>
            <person name="Martin F.M."/>
            <person name="Perotto S."/>
        </authorList>
    </citation>
    <scope>NUCLEOTIDE SEQUENCE [LARGE SCALE GENOMIC DNA]</scope>
    <source>
        <strain evidence="1 2">ATCC 22711</strain>
    </source>
</reference>
<keyword evidence="2" id="KW-1185">Reference proteome</keyword>